<feature type="region of interest" description="Disordered" evidence="1">
    <location>
        <begin position="1"/>
        <end position="25"/>
    </location>
</feature>
<keyword evidence="3" id="KW-1185">Reference proteome</keyword>
<dbReference type="PANTHER" id="PTHR16199:SF4">
    <property type="entry name" value="CONDENSIN-2 COMPLEX SUBUNIT G2"/>
    <property type="match status" value="1"/>
</dbReference>
<feature type="compositionally biased region" description="Polar residues" evidence="1">
    <location>
        <begin position="553"/>
        <end position="565"/>
    </location>
</feature>
<evidence type="ECO:0000313" key="2">
    <source>
        <dbReference type="EMBL" id="KAF6000436.1"/>
    </source>
</evidence>
<dbReference type="PANTHER" id="PTHR16199">
    <property type="entry name" value="CONDENSIN-2 COMPLEX SUBUNIT G2"/>
    <property type="match status" value="1"/>
</dbReference>
<dbReference type="InterPro" id="IPR024741">
    <property type="entry name" value="Condensin2_G2"/>
</dbReference>
<feature type="region of interest" description="Disordered" evidence="1">
    <location>
        <begin position="552"/>
        <end position="572"/>
    </location>
</feature>
<reference evidence="2 3" key="1">
    <citation type="journal article" date="2020" name="J. Phycol.">
        <title>Comparative genome analysis reveals Cyanidiococcus gen. nov., a new extremophilic red algal genus sister to Cyanidioschyzon (Cyanidioschyzonaceae, Rhodophyta).</title>
        <authorList>
            <person name="Liu S.-L."/>
            <person name="Chiang Y.-R."/>
            <person name="Yoon H.S."/>
            <person name="Fu H.-Y."/>
        </authorList>
    </citation>
    <scope>NUCLEOTIDE SEQUENCE [LARGE SCALE GENOMIC DNA]</scope>
    <source>
        <strain evidence="2 3">THAL066</strain>
    </source>
</reference>
<proteinExistence type="predicted"/>
<dbReference type="GO" id="GO:0000796">
    <property type="term" value="C:condensin complex"/>
    <property type="evidence" value="ECO:0007669"/>
    <property type="project" value="TreeGrafter"/>
</dbReference>
<dbReference type="GO" id="GO:0005634">
    <property type="term" value="C:nucleus"/>
    <property type="evidence" value="ECO:0007669"/>
    <property type="project" value="InterPro"/>
</dbReference>
<dbReference type="AlphaFoldDB" id="A0A7J7IBH3"/>
<dbReference type="InterPro" id="IPR016024">
    <property type="entry name" value="ARM-type_fold"/>
</dbReference>
<evidence type="ECO:0000256" key="1">
    <source>
        <dbReference type="SAM" id="MobiDB-lite"/>
    </source>
</evidence>
<protein>
    <submittedName>
        <fullName evidence="2">Condensin-2 complex subunit G2</fullName>
    </submittedName>
</protein>
<gene>
    <name evidence="2" type="primary">NCAPG2</name>
    <name evidence="2" type="ORF">F1559_001627</name>
</gene>
<dbReference type="Pfam" id="PF12422">
    <property type="entry name" value="Condensin2nSMC"/>
    <property type="match status" value="1"/>
</dbReference>
<dbReference type="Gene3D" id="1.25.10.10">
    <property type="entry name" value="Leucine-rich Repeat Variant"/>
    <property type="match status" value="1"/>
</dbReference>
<accession>A0A7J7IBH3</accession>
<comment type="caution">
    <text evidence="2">The sequence shown here is derived from an EMBL/GenBank/DDBJ whole genome shotgun (WGS) entry which is preliminary data.</text>
</comment>
<organism evidence="2 3">
    <name type="scientific">Cyanidiococcus yangmingshanensis</name>
    <dbReference type="NCBI Taxonomy" id="2690220"/>
    <lineage>
        <taxon>Eukaryota</taxon>
        <taxon>Rhodophyta</taxon>
        <taxon>Bangiophyceae</taxon>
        <taxon>Cyanidiales</taxon>
        <taxon>Cyanidiaceae</taxon>
        <taxon>Cyanidiococcus</taxon>
    </lineage>
</organism>
<name>A0A7J7IBH3_9RHOD</name>
<dbReference type="Proteomes" id="UP000530660">
    <property type="component" value="Unassembled WGS sequence"/>
</dbReference>
<dbReference type="EMBL" id="VWRR01000020">
    <property type="protein sequence ID" value="KAF6000436.1"/>
    <property type="molecule type" value="Genomic_DNA"/>
</dbReference>
<evidence type="ECO:0000313" key="3">
    <source>
        <dbReference type="Proteomes" id="UP000530660"/>
    </source>
</evidence>
<dbReference type="InterPro" id="IPR011989">
    <property type="entry name" value="ARM-like"/>
</dbReference>
<dbReference type="SUPFAM" id="SSF48371">
    <property type="entry name" value="ARM repeat"/>
    <property type="match status" value="1"/>
</dbReference>
<dbReference type="GO" id="GO:0000070">
    <property type="term" value="P:mitotic sister chromatid segregation"/>
    <property type="evidence" value="ECO:0007669"/>
    <property type="project" value="TreeGrafter"/>
</dbReference>
<dbReference type="OrthoDB" id="10062843at2759"/>
<sequence length="913" mass="101733">MSRNLCIDNRHVSSESSKSSCWPDPDKGAHTLEESRFFLSLLDEALFSNREETPSKDNRTAISQMRRLIDAVGRMVELPPSLSAETLRKLAANRGFDAVCECLLDALADACTCLYSVEDEDHQNMKRLRATSVLCLGAIAHLSTALLGVCAELNGNGTDTPPALLQTVQILHDLMLVLPKLTASNASGELEYENELPYAKETKPVSAKVQRMPDPHELVSHEAPYHESIPALAETDPVGETMGARDSGDLGLAEVLVIQDSIAEMCESFWKHNWVDRHLIAPHMIIFLLHLALGKYGDIDIPPAVVADKELAVMETHNQGSGNGRTWRLRHASLREDALRRLYEVRHAFFCLPVDQTTGSLSEIDGEDQGCCLTEPSETSLISDFVSAFEDLFVVQNVYGRKWLALCLSGVVSESLTDALHTSFKERLIFHLQGKRIMQHYAEMYFRAWCIANAAAKEGEIYIRSKLHFERVCLQDFAEKSILTTSPRLVRICRRILTAFHAQKRLPGVDHALACCYEPIIYRAMLRSTNPAVRRNACHLFFEAFPILREDGSSTSPNTRASGPQNIDAEHDGDPTALSANAIEEAEATEDIDTQLARQFSLLPRMLLDSSPKVRKISVEGTCRLLSVFWELFPPVMRTQLLQLLTGELAFDMCSSAVRESVCKSIRGLLETQTLAHPTLRAGILARLRPCLHDRNRNVRHAAAELVLAVSRAPDLRWYDVVSLQEDLLPYLAAGDTMDGRLTCLLLPSFFSGLDADLDGELDPPRYAGVLARCLEFVRVHAEAASNFYASLGSLSTHLPLWASKFPSLRVPCLRSICKFIVILGNGLVELDEDFRDESGEPIESDAGVTYARELAAPLFVILCDTYRGIAPVVYNGENEDCRSYLERLLPVHTFSLWSMHFQLQSPELFIVT</sequence>